<dbReference type="EMBL" id="CP108223">
    <property type="protein sequence ID" value="WTT23910.1"/>
    <property type="molecule type" value="Genomic_DNA"/>
</dbReference>
<accession>A0AAU2AGR7</accession>
<organism evidence="3">
    <name type="scientific">Streptomyces sp. NBC_00093</name>
    <dbReference type="NCBI Taxonomy" id="2975649"/>
    <lineage>
        <taxon>Bacteria</taxon>
        <taxon>Bacillati</taxon>
        <taxon>Actinomycetota</taxon>
        <taxon>Actinomycetes</taxon>
        <taxon>Kitasatosporales</taxon>
        <taxon>Streptomycetaceae</taxon>
        <taxon>Streptomyces</taxon>
    </lineage>
</organism>
<evidence type="ECO:0000256" key="2">
    <source>
        <dbReference type="SAM" id="Phobius"/>
    </source>
</evidence>
<gene>
    <name evidence="3" type="ORF">OHA22_51140</name>
</gene>
<protein>
    <recommendedName>
        <fullName evidence="4">FtsK domain-containing protein</fullName>
    </recommendedName>
</protein>
<evidence type="ECO:0000313" key="3">
    <source>
        <dbReference type="EMBL" id="WTT23910.1"/>
    </source>
</evidence>
<reference evidence="3" key="1">
    <citation type="submission" date="2022-10" db="EMBL/GenBank/DDBJ databases">
        <title>The complete genomes of actinobacterial strains from the NBC collection.</title>
        <authorList>
            <person name="Joergensen T.S."/>
            <person name="Alvarez Arevalo M."/>
            <person name="Sterndorff E.B."/>
            <person name="Faurdal D."/>
            <person name="Vuksanovic O."/>
            <person name="Mourched A.-S."/>
            <person name="Charusanti P."/>
            <person name="Shaw S."/>
            <person name="Blin K."/>
            <person name="Weber T."/>
        </authorList>
    </citation>
    <scope>NUCLEOTIDE SEQUENCE</scope>
    <source>
        <strain evidence="3">NBC_00093</strain>
    </source>
</reference>
<evidence type="ECO:0008006" key="4">
    <source>
        <dbReference type="Google" id="ProtNLM"/>
    </source>
</evidence>
<sequence length="746" mass="81223">MSTEPTPTDLEKETSAEASAAPETAAAPEEPAEETGPTPSLARTTVNRIGTGGRHAAASLRHILTTGHQSDDEIRRLLVQRQFGAYEEVRDTAREELDVVHSRITRLERIGAEDGWTPEQRQEVKVLREERKGRTAALKDLMKAPFEPVQPTADQIKRARRAGSTRRFVALLVVIGLLGALLVSAPQLLLLVLPAAVAVLWWLGRRPPTLVQRPVPDRLLAQPELALSASAGTTAAGAEEGPAPYAIADASTSEEAEEALRRAIVHEGGDLRDVTDGRREPWGWSARARFRTGSPDSLNEDKTYRNLITLLRLRRNGLLIEADPEAGDTCTVRMLVRSPFTPELVGSVPYRTPLSATIRDPFDLGVGMDTTKLMFSLAGLMLLMVGDSGSGKSGVMLAMAEAVTSTRDAVLINIDPAGTGVGDLGPAITLNACMDQDRIAAVFDFLHQLCSARARQRMAYGWGNKWRVSEEHPAMCVFVDEWPQLSEKNKKRLIKLLILARKEAIWFYAGSQFGTKDYLGDAIGPKLSGKLLGASRRVDTTELLGGGAIAEGYRSDLLRAATETDPGDAGQIYAHGLPGMANRPMRYQVREITPEHAARVGAERAAAGLPDVTHTLTEAGMIKDWNKLLKAEATVPVGPSAGGGDDELDVPHVLMIIAEAFVQEDDPEYLTLDQVHRYLRKDDAAKWGRWDDRDDQGRLRELGKALARELAKAKVQLSSERITEVEGQPRGFYAAAVQRALADDGS</sequence>
<dbReference type="Gene3D" id="3.40.50.300">
    <property type="entry name" value="P-loop containing nucleotide triphosphate hydrolases"/>
    <property type="match status" value="1"/>
</dbReference>
<proteinExistence type="predicted"/>
<feature type="compositionally biased region" description="Low complexity" evidence="1">
    <location>
        <begin position="16"/>
        <end position="40"/>
    </location>
</feature>
<feature type="transmembrane region" description="Helical" evidence="2">
    <location>
        <begin position="170"/>
        <end position="203"/>
    </location>
</feature>
<feature type="region of interest" description="Disordered" evidence="1">
    <location>
        <begin position="1"/>
        <end position="43"/>
    </location>
</feature>
<dbReference type="AlphaFoldDB" id="A0AAU2AGR7"/>
<keyword evidence="2" id="KW-1133">Transmembrane helix</keyword>
<dbReference type="InterPro" id="IPR027417">
    <property type="entry name" value="P-loop_NTPase"/>
</dbReference>
<evidence type="ECO:0000256" key="1">
    <source>
        <dbReference type="SAM" id="MobiDB-lite"/>
    </source>
</evidence>
<keyword evidence="2" id="KW-0472">Membrane</keyword>
<keyword evidence="2" id="KW-0812">Transmembrane</keyword>
<name>A0AAU2AGR7_9ACTN</name>